<dbReference type="AlphaFoldDB" id="I7BAF9"/>
<evidence type="ECO:0000256" key="1">
    <source>
        <dbReference type="SAM" id="MobiDB-lite"/>
    </source>
</evidence>
<keyword evidence="3" id="KW-1185">Reference proteome</keyword>
<dbReference type="HOGENOM" id="CLU_1925240_0_0_14"/>
<reference evidence="2 3" key="1">
    <citation type="journal article" date="2012" name="J. Bacteriol.">
        <title>Genome Sequence of "Candidatus Mycoplasma haemolamae" Strain Purdue, a Red Blood Cell Pathogen of Alpacas (Vicugna pacos) and Llamas (Lama glama).</title>
        <authorList>
            <person name="Guimaraes A.M."/>
            <person name="Toth B."/>
            <person name="Santos A.P."/>
            <person name="do Nascimento N.C."/>
            <person name="Kritchevsky J.E."/>
            <person name="Messick J.B."/>
        </authorList>
    </citation>
    <scope>NUCLEOTIDE SEQUENCE [LARGE SCALE GENOMIC DNA]</scope>
    <source>
        <strain evidence="2 3">Purdue</strain>
    </source>
</reference>
<dbReference type="OrthoDB" id="401169at2"/>
<gene>
    <name evidence="2" type="ordered locus">MHLP_03525</name>
</gene>
<sequence>MSKFFEDECGQKISRDGVSAEVVDVLKSTYATDSSWYSAGSDWRVPKKDAEGGWASQPELSDSLAKSSLGNEGYSSGLVAEQCSHMSGIMSIIRTIGQSVAEQKVCEQLLKAVFGNQVNQKRYWIPSLKNS</sequence>
<evidence type="ECO:0000313" key="3">
    <source>
        <dbReference type="Proteomes" id="UP000006502"/>
    </source>
</evidence>
<dbReference type="Proteomes" id="UP000006502">
    <property type="component" value="Chromosome"/>
</dbReference>
<reference evidence="3" key="2">
    <citation type="submission" date="2012-07" db="EMBL/GenBank/DDBJ databases">
        <title>Complete genome sequence of 'Candidatus Mycoplasma haemolamae'.</title>
        <authorList>
            <person name="Guimaraes A.M.S."/>
            <person name="Toth B."/>
            <person name="Santos A.P."/>
            <person name="Nascimento N.C."/>
            <person name="Sojka J.E."/>
            <person name="Messick J.B."/>
        </authorList>
    </citation>
    <scope>NUCLEOTIDE SEQUENCE [LARGE SCALE GENOMIC DNA]</scope>
    <source>
        <strain evidence="3">Purdue</strain>
    </source>
</reference>
<feature type="region of interest" description="Disordered" evidence="1">
    <location>
        <begin position="36"/>
        <end position="58"/>
    </location>
</feature>
<name>I7BAF9_MYCHA</name>
<organism evidence="2 3">
    <name type="scientific">Mycoplasma haematolamae (strain Purdue)</name>
    <dbReference type="NCBI Taxonomy" id="1212765"/>
    <lineage>
        <taxon>Bacteria</taxon>
        <taxon>Bacillati</taxon>
        <taxon>Mycoplasmatota</taxon>
        <taxon>Mollicutes</taxon>
        <taxon>Mycoplasmataceae</taxon>
        <taxon>Mycoplasma</taxon>
    </lineage>
</organism>
<dbReference type="EMBL" id="CP003731">
    <property type="protein sequence ID" value="AFO52285.1"/>
    <property type="molecule type" value="Genomic_DNA"/>
</dbReference>
<proteinExistence type="predicted"/>
<dbReference type="PATRIC" id="fig|1212765.3.peg.795"/>
<protein>
    <submittedName>
        <fullName evidence="2">Uncharacterized protein</fullName>
    </submittedName>
</protein>
<dbReference type="KEGG" id="mhl:MHLP_03525"/>
<accession>I7BAF9</accession>
<evidence type="ECO:0000313" key="2">
    <source>
        <dbReference type="EMBL" id="AFO52285.1"/>
    </source>
</evidence>